<dbReference type="SUPFAM" id="SSF53067">
    <property type="entry name" value="Actin-like ATPase domain"/>
    <property type="match status" value="1"/>
</dbReference>
<dbReference type="Pfam" id="PF00480">
    <property type="entry name" value="ROK"/>
    <property type="match status" value="1"/>
</dbReference>
<comment type="caution">
    <text evidence="2">The sequence shown here is derived from an EMBL/GenBank/DDBJ whole genome shotgun (WGS) entry which is preliminary data.</text>
</comment>
<dbReference type="Gene3D" id="3.30.420.40">
    <property type="match status" value="2"/>
</dbReference>
<sequence length="385" mass="39950">MDPATQRSSAPARRAPGALRVGAKALPGDARRHNRTLVLQTVYRSGPASRADIARATQLTKVTVSDLVSELTAEGLMLELGTREVTGPGKPAMLVDLARTTRAIVSLDLSDHRRFRGAVLDLDGRILHRADAPLEGAVGDAAVERTVALAGELIARTELSLLGLGVGTPGVVDDAGTVRTAPNLGWADVPLQRILQERTGLPTVVANDGNAGVLAEHNFGGAGDDLMLIAIGHGLGSGLIVGGVPVVGSSFAGGEIGQVMVGSDLPLDAPYSREQVLEHWLSVPGLTAALAEAGDDERERVLREAGQRLGTLALVVGALNLSEIVLSGPQELVGDVLADATLEILQRRTLPESHRGLVIRTSSQGADLILRGATALVLQAQLGIT</sequence>
<dbReference type="InterPro" id="IPR036390">
    <property type="entry name" value="WH_DNA-bd_sf"/>
</dbReference>
<dbReference type="InterPro" id="IPR036388">
    <property type="entry name" value="WH-like_DNA-bd_sf"/>
</dbReference>
<accession>A0ABP4XH95</accession>
<reference evidence="3" key="1">
    <citation type="journal article" date="2019" name="Int. J. Syst. Evol. Microbiol.">
        <title>The Global Catalogue of Microorganisms (GCM) 10K type strain sequencing project: providing services to taxonomists for standard genome sequencing and annotation.</title>
        <authorList>
            <consortium name="The Broad Institute Genomics Platform"/>
            <consortium name="The Broad Institute Genome Sequencing Center for Infectious Disease"/>
            <person name="Wu L."/>
            <person name="Ma J."/>
        </authorList>
    </citation>
    <scope>NUCLEOTIDE SEQUENCE [LARGE SCALE GENOMIC DNA]</scope>
    <source>
        <strain evidence="3">JCM 14736</strain>
    </source>
</reference>
<dbReference type="InterPro" id="IPR000600">
    <property type="entry name" value="ROK"/>
</dbReference>
<protein>
    <submittedName>
        <fullName evidence="2">ROK family protein</fullName>
    </submittedName>
</protein>
<name>A0ABP4XH95_9MICO</name>
<dbReference type="InterPro" id="IPR043129">
    <property type="entry name" value="ATPase_NBD"/>
</dbReference>
<proteinExistence type="inferred from homology"/>
<dbReference type="Gene3D" id="1.10.10.10">
    <property type="entry name" value="Winged helix-like DNA-binding domain superfamily/Winged helix DNA-binding domain"/>
    <property type="match status" value="1"/>
</dbReference>
<organism evidence="2 3">
    <name type="scientific">Leucobacter iarius</name>
    <dbReference type="NCBI Taxonomy" id="333963"/>
    <lineage>
        <taxon>Bacteria</taxon>
        <taxon>Bacillati</taxon>
        <taxon>Actinomycetota</taxon>
        <taxon>Actinomycetes</taxon>
        <taxon>Micrococcales</taxon>
        <taxon>Microbacteriaceae</taxon>
        <taxon>Leucobacter</taxon>
    </lineage>
</organism>
<dbReference type="EMBL" id="BAAAOB010000001">
    <property type="protein sequence ID" value="GAA1783054.1"/>
    <property type="molecule type" value="Genomic_DNA"/>
</dbReference>
<dbReference type="PANTHER" id="PTHR18964:SF149">
    <property type="entry name" value="BIFUNCTIONAL UDP-N-ACETYLGLUCOSAMINE 2-EPIMERASE_N-ACETYLMANNOSAMINE KINASE"/>
    <property type="match status" value="1"/>
</dbReference>
<evidence type="ECO:0000256" key="1">
    <source>
        <dbReference type="ARBA" id="ARBA00006479"/>
    </source>
</evidence>
<dbReference type="Proteomes" id="UP001500851">
    <property type="component" value="Unassembled WGS sequence"/>
</dbReference>
<keyword evidence="3" id="KW-1185">Reference proteome</keyword>
<dbReference type="RefSeq" id="WP_344030079.1">
    <property type="nucleotide sequence ID" value="NZ_BAAAOB010000001.1"/>
</dbReference>
<gene>
    <name evidence="2" type="ORF">GCM10009768_09920</name>
</gene>
<comment type="similarity">
    <text evidence="1">Belongs to the ROK (NagC/XylR) family.</text>
</comment>
<evidence type="ECO:0000313" key="2">
    <source>
        <dbReference type="EMBL" id="GAA1783054.1"/>
    </source>
</evidence>
<evidence type="ECO:0000313" key="3">
    <source>
        <dbReference type="Proteomes" id="UP001500851"/>
    </source>
</evidence>
<dbReference type="SUPFAM" id="SSF46785">
    <property type="entry name" value="Winged helix' DNA-binding domain"/>
    <property type="match status" value="1"/>
</dbReference>
<dbReference type="PANTHER" id="PTHR18964">
    <property type="entry name" value="ROK (REPRESSOR, ORF, KINASE) FAMILY"/>
    <property type="match status" value="1"/>
</dbReference>